<dbReference type="EMBL" id="JBHFFA010000035">
    <property type="protein sequence ID" value="KAL2603189.1"/>
    <property type="molecule type" value="Genomic_DNA"/>
</dbReference>
<reference evidence="1 2" key="1">
    <citation type="submission" date="2024-09" db="EMBL/GenBank/DDBJ databases">
        <title>Chromosome-scale assembly of Riccia fluitans.</title>
        <authorList>
            <person name="Paukszto L."/>
            <person name="Sawicki J."/>
            <person name="Karawczyk K."/>
            <person name="Piernik-Szablinska J."/>
            <person name="Szczecinska M."/>
            <person name="Mazdziarz M."/>
        </authorList>
    </citation>
    <scope>NUCLEOTIDE SEQUENCE [LARGE SCALE GENOMIC DNA]</scope>
    <source>
        <strain evidence="1">Rf_01</strain>
        <tissue evidence="1">Aerial parts of the thallus</tissue>
    </source>
</reference>
<keyword evidence="2" id="KW-1185">Reference proteome</keyword>
<evidence type="ECO:0000313" key="1">
    <source>
        <dbReference type="EMBL" id="KAL2603189.1"/>
    </source>
</evidence>
<proteinExistence type="predicted"/>
<name>A0ABD1XED3_9MARC</name>
<accession>A0ABD1XED3</accession>
<organism evidence="1 2">
    <name type="scientific">Riccia fluitans</name>
    <dbReference type="NCBI Taxonomy" id="41844"/>
    <lineage>
        <taxon>Eukaryota</taxon>
        <taxon>Viridiplantae</taxon>
        <taxon>Streptophyta</taxon>
        <taxon>Embryophyta</taxon>
        <taxon>Marchantiophyta</taxon>
        <taxon>Marchantiopsida</taxon>
        <taxon>Marchantiidae</taxon>
        <taxon>Marchantiales</taxon>
        <taxon>Ricciaceae</taxon>
        <taxon>Riccia</taxon>
    </lineage>
</organism>
<sequence length="138" mass="14630">MRSTMVASPRKQGPTLLPVKEDLLHFDMVQYPVVPHLLLLRQRNVAAVLVLADGRKKLSAKCLSVVVCWVLVKPAGMGVVVQTLAATTRAVAAIIKSAIKVVTMELATGQNHLLGIANAPSAIHPSASDAFAYANIAI</sequence>
<comment type="caution">
    <text evidence="1">The sequence shown here is derived from an EMBL/GenBank/DDBJ whole genome shotgun (WGS) entry which is preliminary data.</text>
</comment>
<dbReference type="AlphaFoldDB" id="A0ABD1XED3"/>
<protein>
    <submittedName>
        <fullName evidence="1">Uncharacterized protein</fullName>
    </submittedName>
</protein>
<dbReference type="Proteomes" id="UP001605036">
    <property type="component" value="Unassembled WGS sequence"/>
</dbReference>
<evidence type="ECO:0000313" key="2">
    <source>
        <dbReference type="Proteomes" id="UP001605036"/>
    </source>
</evidence>
<gene>
    <name evidence="1" type="ORF">R1flu_017170</name>
</gene>